<dbReference type="InterPro" id="IPR041679">
    <property type="entry name" value="DNA2/NAM7-like_C"/>
</dbReference>
<comment type="similarity">
    <text evidence="2">Belongs to the DNA2/NAM7 helicase family.</text>
</comment>
<feature type="compositionally biased region" description="Low complexity" evidence="10">
    <location>
        <begin position="1171"/>
        <end position="1185"/>
    </location>
</feature>
<dbReference type="GO" id="GO:0001147">
    <property type="term" value="F:transcription termination site sequence-specific DNA binding"/>
    <property type="evidence" value="ECO:0007669"/>
    <property type="project" value="TreeGrafter"/>
</dbReference>
<evidence type="ECO:0000256" key="10">
    <source>
        <dbReference type="SAM" id="MobiDB-lite"/>
    </source>
</evidence>
<feature type="region of interest" description="Disordered" evidence="10">
    <location>
        <begin position="935"/>
        <end position="985"/>
    </location>
</feature>
<dbReference type="FunFam" id="3.40.50.300:FF:001152">
    <property type="entry name" value="tRNA-splicing endonuclease, putative"/>
    <property type="match status" value="1"/>
</dbReference>
<dbReference type="GO" id="GO:0006369">
    <property type="term" value="P:termination of RNA polymerase II transcription"/>
    <property type="evidence" value="ECO:0007669"/>
    <property type="project" value="TreeGrafter"/>
</dbReference>
<dbReference type="GO" id="GO:0005524">
    <property type="term" value="F:ATP binding"/>
    <property type="evidence" value="ECO:0007669"/>
    <property type="project" value="UniProtKB-KW"/>
</dbReference>
<evidence type="ECO:0000256" key="3">
    <source>
        <dbReference type="ARBA" id="ARBA00022723"/>
    </source>
</evidence>
<dbReference type="CDD" id="cd00067">
    <property type="entry name" value="GAL4"/>
    <property type="match status" value="1"/>
</dbReference>
<dbReference type="GO" id="GO:0000981">
    <property type="term" value="F:DNA-binding transcription factor activity, RNA polymerase II-specific"/>
    <property type="evidence" value="ECO:0007669"/>
    <property type="project" value="InterPro"/>
</dbReference>
<dbReference type="InterPro" id="IPR056474">
    <property type="entry name" value="SEN1_barrel"/>
</dbReference>
<proteinExistence type="inferred from homology"/>
<dbReference type="GO" id="GO:0004519">
    <property type="term" value="F:endonuclease activity"/>
    <property type="evidence" value="ECO:0007669"/>
    <property type="project" value="UniProtKB-KW"/>
</dbReference>
<dbReference type="SUPFAM" id="SSF52540">
    <property type="entry name" value="P-loop containing nucleoside triphosphate hydrolases"/>
    <property type="match status" value="1"/>
</dbReference>
<dbReference type="Gene3D" id="3.40.50.300">
    <property type="entry name" value="P-loop containing nucleotide triphosphate hydrolases"/>
    <property type="match status" value="2"/>
</dbReference>
<feature type="coiled-coil region" evidence="9">
    <location>
        <begin position="471"/>
        <end position="501"/>
    </location>
</feature>
<dbReference type="GO" id="GO:0016604">
    <property type="term" value="C:nuclear body"/>
    <property type="evidence" value="ECO:0007669"/>
    <property type="project" value="TreeGrafter"/>
</dbReference>
<comment type="subcellular location">
    <subcellularLocation>
        <location evidence="1">Nucleus</location>
    </subcellularLocation>
</comment>
<dbReference type="SUPFAM" id="SSF57701">
    <property type="entry name" value="Zn2/Cys6 DNA-binding domain"/>
    <property type="match status" value="1"/>
</dbReference>
<evidence type="ECO:0000256" key="8">
    <source>
        <dbReference type="ARBA" id="ARBA00023242"/>
    </source>
</evidence>
<feature type="region of interest" description="Disordered" evidence="10">
    <location>
        <begin position="1146"/>
        <end position="1225"/>
    </location>
</feature>
<dbReference type="InterPro" id="IPR036864">
    <property type="entry name" value="Zn2-C6_fun-type_DNA-bd_sf"/>
</dbReference>
<dbReference type="InterPro" id="IPR024481">
    <property type="entry name" value="Helicase_Sen1_N"/>
</dbReference>
<dbReference type="FunFam" id="3.40.50.300:FF:000326">
    <property type="entry name" value="P-loop containing nucleoside triphosphate hydrolase"/>
    <property type="match status" value="1"/>
</dbReference>
<evidence type="ECO:0000256" key="1">
    <source>
        <dbReference type="ARBA" id="ARBA00004123"/>
    </source>
</evidence>
<evidence type="ECO:0000259" key="11">
    <source>
        <dbReference type="PROSITE" id="PS50048"/>
    </source>
</evidence>
<dbReference type="Pfam" id="PF13086">
    <property type="entry name" value="AAA_11"/>
    <property type="match status" value="1"/>
</dbReference>
<feature type="compositionally biased region" description="Low complexity" evidence="10">
    <location>
        <begin position="1153"/>
        <end position="1163"/>
    </location>
</feature>
<evidence type="ECO:0000256" key="4">
    <source>
        <dbReference type="ARBA" id="ARBA00022741"/>
    </source>
</evidence>
<dbReference type="InterPro" id="IPR027417">
    <property type="entry name" value="P-loop_NTPase"/>
</dbReference>
<dbReference type="OrthoDB" id="6513042at2759"/>
<dbReference type="STRING" id="1151754.M9LXK8"/>
<feature type="domain" description="Zn(2)-C6 fungal-type" evidence="11">
    <location>
        <begin position="2154"/>
        <end position="2183"/>
    </location>
</feature>
<evidence type="ECO:0000256" key="5">
    <source>
        <dbReference type="ARBA" id="ARBA00022801"/>
    </source>
</evidence>
<feature type="region of interest" description="Disordered" evidence="10">
    <location>
        <begin position="2198"/>
        <end position="2221"/>
    </location>
</feature>
<dbReference type="GO" id="GO:0004386">
    <property type="term" value="F:helicase activity"/>
    <property type="evidence" value="ECO:0007669"/>
    <property type="project" value="UniProtKB-KW"/>
</dbReference>
<feature type="region of interest" description="Disordered" evidence="10">
    <location>
        <begin position="1"/>
        <end position="29"/>
    </location>
</feature>
<evidence type="ECO:0000256" key="7">
    <source>
        <dbReference type="ARBA" id="ARBA00022840"/>
    </source>
</evidence>
<dbReference type="Pfam" id="PF23576">
    <property type="entry name" value="SEN1_barrel"/>
    <property type="match status" value="1"/>
</dbReference>
<dbReference type="SMART" id="SM00906">
    <property type="entry name" value="Fungal_trans"/>
    <property type="match status" value="1"/>
</dbReference>
<dbReference type="InterPro" id="IPR041677">
    <property type="entry name" value="DNA2/NAM7_AAA_11"/>
</dbReference>
<evidence type="ECO:0000256" key="6">
    <source>
        <dbReference type="ARBA" id="ARBA00022806"/>
    </source>
</evidence>
<feature type="compositionally biased region" description="Polar residues" evidence="10">
    <location>
        <begin position="1111"/>
        <end position="1120"/>
    </location>
</feature>
<keyword evidence="4" id="KW-0547">Nucleotide-binding</keyword>
<dbReference type="Pfam" id="PF13087">
    <property type="entry name" value="AAA_12"/>
    <property type="match status" value="1"/>
</dbReference>
<keyword evidence="3" id="KW-0479">Metal-binding</keyword>
<dbReference type="InterPro" id="IPR045055">
    <property type="entry name" value="DNA2/NAM7-like"/>
</dbReference>
<dbReference type="PROSITE" id="PS50048">
    <property type="entry name" value="ZN2_CY6_FUNGAL_2"/>
    <property type="match status" value="1"/>
</dbReference>
<name>M9LXK8_PSEA3</name>
<keyword evidence="5" id="KW-0378">Hydrolase</keyword>
<evidence type="ECO:0000256" key="9">
    <source>
        <dbReference type="SAM" id="Coils"/>
    </source>
</evidence>
<dbReference type="GO" id="GO:0005694">
    <property type="term" value="C:chromosome"/>
    <property type="evidence" value="ECO:0007669"/>
    <property type="project" value="UniProtKB-ARBA"/>
</dbReference>
<dbReference type="CDD" id="cd12148">
    <property type="entry name" value="fungal_TF_MHR"/>
    <property type="match status" value="1"/>
</dbReference>
<keyword evidence="12" id="KW-0255">Endonuclease</keyword>
<dbReference type="Pfam" id="PF12726">
    <property type="entry name" value="SEN1_N"/>
    <property type="match status" value="1"/>
</dbReference>
<reference evidence="13" key="1">
    <citation type="journal article" date="2013" name="Genome Announc.">
        <title>Genome sequence of the basidiomycetous yeast Pseudozyma antarctica T-34, a producer of the glycolipid biosurfactants mannosylerythritol lipids.</title>
        <authorList>
            <person name="Morita T."/>
            <person name="Koike H."/>
            <person name="Koyama Y."/>
            <person name="Hagiwara H."/>
            <person name="Ito E."/>
            <person name="Fukuoka T."/>
            <person name="Imura T."/>
            <person name="Machida M."/>
            <person name="Kitamoto D."/>
        </authorList>
    </citation>
    <scope>NUCLEOTIDE SEQUENCE [LARGE SCALE GENOMIC DNA]</scope>
    <source>
        <strain evidence="13">T-34</strain>
    </source>
</reference>
<dbReference type="CDD" id="cd18042">
    <property type="entry name" value="DEXXQc_SETX"/>
    <property type="match status" value="1"/>
</dbReference>
<feature type="region of interest" description="Disordered" evidence="10">
    <location>
        <begin position="1665"/>
        <end position="1684"/>
    </location>
</feature>
<dbReference type="InterPro" id="IPR007219">
    <property type="entry name" value="XnlR_reg_dom"/>
</dbReference>
<dbReference type="InterPro" id="IPR047187">
    <property type="entry name" value="SF1_C_Upf1"/>
</dbReference>
<dbReference type="EMBL" id="DF196771">
    <property type="protein sequence ID" value="GAC71665.1"/>
    <property type="molecule type" value="Genomic_DNA"/>
</dbReference>
<organism evidence="12 13">
    <name type="scientific">Pseudozyma antarctica (strain T-34)</name>
    <name type="common">Yeast</name>
    <name type="synonym">Candida antarctica</name>
    <dbReference type="NCBI Taxonomy" id="1151754"/>
    <lineage>
        <taxon>Eukaryota</taxon>
        <taxon>Fungi</taxon>
        <taxon>Dikarya</taxon>
        <taxon>Basidiomycota</taxon>
        <taxon>Ustilaginomycotina</taxon>
        <taxon>Ustilaginomycetes</taxon>
        <taxon>Ustilaginales</taxon>
        <taxon>Ustilaginaceae</taxon>
        <taxon>Moesziomyces</taxon>
    </lineage>
</organism>
<dbReference type="Pfam" id="PF00172">
    <property type="entry name" value="Zn_clus"/>
    <property type="match status" value="1"/>
</dbReference>
<dbReference type="GO" id="GO:0016787">
    <property type="term" value="F:hydrolase activity"/>
    <property type="evidence" value="ECO:0007669"/>
    <property type="project" value="UniProtKB-KW"/>
</dbReference>
<dbReference type="CDD" id="cd18808">
    <property type="entry name" value="SF1_C_Upf1"/>
    <property type="match status" value="1"/>
</dbReference>
<dbReference type="Proteomes" id="UP000011976">
    <property type="component" value="Unassembled WGS sequence"/>
</dbReference>
<keyword evidence="7" id="KW-0067">ATP-binding</keyword>
<protein>
    <submittedName>
        <fullName evidence="12">tRNA-splicing endonuclease positive effector</fullName>
    </submittedName>
</protein>
<keyword evidence="9" id="KW-0175">Coiled coil</keyword>
<dbReference type="PANTHER" id="PTHR10887:SF495">
    <property type="entry name" value="HELICASE SENATAXIN ISOFORM X1-RELATED"/>
    <property type="match status" value="1"/>
</dbReference>
<dbReference type="InterPro" id="IPR001138">
    <property type="entry name" value="Zn2Cys6_DnaBD"/>
</dbReference>
<dbReference type="GO" id="GO:0008270">
    <property type="term" value="F:zinc ion binding"/>
    <property type="evidence" value="ECO:0007669"/>
    <property type="project" value="InterPro"/>
</dbReference>
<keyword evidence="6" id="KW-0347">Helicase</keyword>
<evidence type="ECO:0000256" key="2">
    <source>
        <dbReference type="ARBA" id="ARBA00007913"/>
    </source>
</evidence>
<feature type="region of interest" description="Disordered" evidence="10">
    <location>
        <begin position="1105"/>
        <end position="1129"/>
    </location>
</feature>
<keyword evidence="12" id="KW-0540">Nuclease</keyword>
<evidence type="ECO:0000313" key="12">
    <source>
        <dbReference type="EMBL" id="GAC71665.1"/>
    </source>
</evidence>
<feature type="compositionally biased region" description="Pro residues" evidence="10">
    <location>
        <begin position="19"/>
        <end position="28"/>
    </location>
</feature>
<feature type="compositionally biased region" description="Low complexity" evidence="10">
    <location>
        <begin position="949"/>
        <end position="979"/>
    </location>
</feature>
<sequence length="2923" mass="323757">MSSSSTRPSAVADGGGPPAARPEPPPLPEKLQSLLDRVRANQSDVNLFSDLLHAACDHLDSGKAKQSHIYCSQARPCDFELESCMLRIFSFRAKDQIDRWRTRVTSAIYSNCLDCYKGFLSAKHRLRTVYLSTFPPDKLDAFFAYIDGVEEQLALAVLEKAGQSPGDVLRKLSRAEIYAVLTLVASPTAPKLHAALKQLIKLDQLPNIQDIPAGLFTLGIDDDPTVRAFAARQLLLLKPLPHDMAILSAFQSAFERVRKRYADEAAVADWSLLSVLINNSANLAASLTPTILSHVHDRHDRFTDVLKAYSVLLKLRGPAVWFNMMADAAAKGTPDDEYPTVILSGILDNTYFTKTLFDSSRSVNNPREKALFFGWMRSHLDSLRLVGGQLASEAIKRIANFLFERMQQGHVPTDSRAVAFTEAINLVLHHADQHNSRQVVDLYAAPITHIALAKDSKADDATRHAARDLIAQAFERDAANLVSALEKLSALSARNNSLRREKFRGLQNAKSSSELAKLKAASTAFYDDLAKLQYPALEVCSVLWREVYNVTGTESSKEGASILLAALARIAICTPPTLQTHIFKPLATDVPPAHYAHESRVRQSIASILSAFRSMRRTDFAALLADFGEFVREDELQQLCTSDAYSLLLLNLCPDPDVYKPAQNLLRQAFSSVESRADCFRILFQINHTASLRACADYLPLFINATVKMVEANDLAKWMVRSFADIVEVLAGSTDGLLRPGTSWTLVEDRSTLQAVALKAPTIWRLMCESVASIFKRTPAWSNLLPREEMVAWFRDVTIFASEMVEALAVFRNVVRRAAEAPGRWTGKSGADDGGEIDLAEDEMMVRALALPLESATSWLRMNDEDILRETHSFILKALDQFGGEYDLPTKSKTKMLGFINEQMAIKDASARHTLLSLDELADLKVRLDPDTGVIEISDEDEDTKTTQSTAGASNSGTQASGSSSASKDASRSSTSVSARTKTEADNSHWWAGVGNFGLNTKSQERRKNRLKQSKLSFAKVDPKDVIDIDSDERSTPASAKKPITLDFTRPKAAPAPAPSAPINAYRGAAARGVGPSLAGTSASSRNNIPTASTGKMAQLRQELGGASRNWKPQNVNVRSNDTRWGRNHEDDVTVKAPAAVSSVTGALINKMPGPTTDAARAAAARKKAGSADSDATTSSSSSSESSDDETEAKGLAALRAKPDRPRISKPAQPQRRQMIVKEDYHLERARRERADAERKRILRSPPDYSALHRSILSWAYDHQGDRPPQLAGHETNYRRVQAQFSNAGDYGSVFGPLLLLECWAQFRQAKEEAEGSNEPTVPLEVAGRSTVDSFIDINVTIAPDLLPPTVNFSDTEIVRLKERTPAISGKQPRIVLAKVEAFKRHPQGHQLTLRCCLSQDRQGVSTALVNRSKWELKKLFSLTTLHREFAALMAAPYFDLFSDVIKARVAPKPTLSGEEVRKAMQGYQVNEPQARAILGSLATEGFSLIQGPPGTGKTKTICALIGAFVSNRKGPSTSVQAGQAQGKVGATKKILLCAPSNAAIDEVAKRARAGMRLADGKTFHPKVVRVGRDDSMNVSVKDISLDYLIDQRLESGGAFDANRNKAGADPSALHAEIHSLKMQREQKQAELSEARGSGAQTLVTQLEAEIRNLSAKRLGVMSKLDEAKDKQQSAHRQREADRRRARMEILGDADVICTTLSGAGHEMLAGVAFDFETVVIDEAAQAVELSSMIPLRYGCKQCIMVGDPNQLPPTVISQQAEKLGYSQSLFVRMFEKAPQAVHLLSIQYRMHPEISVFPSKAFYDSKLLDGPDMAELTRQPWHKYELTRPFKFLSTKAPESPGRFHSIINREEANVALALYERLRTDHPRENFDYRIGIVTMYKAQVFELRRTFQQRYGQDIVERIDFNTVDGFQGQEKDIIILSCVRSASEPRSIGFLSDRRRLNVAVTRAKSNLFVIGNAEHLRRGDAIWESLVATAEQRGAVQPITHLISQLHRPHQVTIEGSPALVMLSSCRRRGREDTSSLVDKFFRSAVEPHLVHVSPSDDGGRCLIATPMVHRNPSIERRIDYRLRRAYASISTVQHCRFQALRLVLPKPTQSQCESDSLEEEWQLARGFEYRASKAAQKTRSSAMSDSGKEAESARRLQAAAYRYNCQPCKQRKTKCDRVRPCASCQLRGTQSACYADDVHPASNTFAAPDEVEERPHKRTRIHTPPTHHSASAIRQHIAMLRSTIDNLEAELGGTSEQSSPQGPIEPSGGQEFMMTSSLRLVWEDVKHLFPPQRDVDRILTYFLAEMTYIMIPVQEKQLWAAWQQLLSSKRAGSTSAGVSRCMVASLLVCLASTSFLIPSERETQLALSIRTADRRDVWITSALALARSGNVLPSQHGAVAQPWLNYVDAIMDTSLDRFGFETLALRIFNLLGMSEIAYHLTGESIRRALRVNLFDESSPKAAEAITYDDALLTPEEARQMRRRIGSSLIVIERWSSLYTGRPPMIDEEAEALPLPDKAYRFELEEITYAMSRYVSKLRLLPNQLTELTSRKAGDWRTQRQRDQEAVARVLELDRGLCSLYDPDEPMAYFGGRSCAQILAQLSQLEAGHRMDDAELTYRHRQFAEALVLTSSWLSLRCLMTSNLMFLPWVGDPALRYYALNLARRLIELLPSIWTMASSAHVPFSSSWISRHVFLACTVLSVPILGQAHPGGALQETRSAIDPEARSGAEMGADKLDFEPSRLQRAHVFSKLSADASRVLDSPRIPASSSVDLDWFSGKLVEIAQLFSKLAERGDQTAAINTKLITALLGSRTELRDRVLHKLGQRVRSDQAMRPIESQRDLTTFVAAHDQSVATPQTPVQQQRATNSDERSALHDLASVVETVHEGSGWNLLDGFEQATTNKDHRLNNDVLATVPLLDTADWLAILDGVDIPI</sequence>
<gene>
    <name evidence="12" type="ORF">PANT_5c00012</name>
</gene>
<dbReference type="PANTHER" id="PTHR10887">
    <property type="entry name" value="DNA2/NAM7 HELICASE FAMILY"/>
    <property type="match status" value="1"/>
</dbReference>
<dbReference type="Gene3D" id="4.10.240.10">
    <property type="entry name" value="Zn(2)-C6 fungal-type DNA-binding domain"/>
    <property type="match status" value="1"/>
</dbReference>
<evidence type="ECO:0000313" key="13">
    <source>
        <dbReference type="Proteomes" id="UP000011976"/>
    </source>
</evidence>
<keyword evidence="8" id="KW-0539">Nucleus</keyword>
<accession>M9LXK8</accession>